<feature type="compositionally biased region" description="Basic residues" evidence="1">
    <location>
        <begin position="1"/>
        <end position="20"/>
    </location>
</feature>
<feature type="region of interest" description="Disordered" evidence="1">
    <location>
        <begin position="387"/>
        <end position="429"/>
    </location>
</feature>
<feature type="compositionally biased region" description="Basic residues" evidence="1">
    <location>
        <begin position="75"/>
        <end position="85"/>
    </location>
</feature>
<dbReference type="AlphaFoldDB" id="A0A4S2MHJ4"/>
<feature type="region of interest" description="Disordered" evidence="1">
    <location>
        <begin position="1"/>
        <end position="97"/>
    </location>
</feature>
<sequence length="581" mass="64937">MAKGKKARKKLAVSKKKKAHTKEPSHTDLPLPDKSLPNPLPSDLPRPDNLRVDGTWISLTSDYAQLGDPGPSKPPRPKKEHKKRNPQPSLHDPWTALGLHLTPSDSQAYDARKKLNAYARHLSEARILMEETLKDEGPERQNRPLVRPRSVLDGWRALHDPIRALPWNSVLLVTSEHSMLRTLAGHLFKIYNSSKDDRRRTRIGGRRINILLTTTHAVALLLDYNDGPTSVEAILVRSYIILSARLPTDVREAILHTKPQDRFTEEFREKILKGVDKLLERAEEMVEEEELETPKLRTCSRVLPNAEQGMEPAENAESPGADLDVSTTWLETHFEPEKSMETDNAGPKPIPHPESKVLPRVDQSMKQAQSSDPEFCMSNTASEGFFKSKQCQESAESSDSELNTSVPGPEGLPEVEEGMDPEPEEEETPDEYLAQMMNELQINTTLVLAALQEAEHGVKKIKQWKKVSTMTRAAQDLGNMLVNMAEYRLGLLENKKDARAASPSSAQAIATASGLTTDSSSSQLKVPVVALEWKRLGIVLIRLVLTGPQEEGDKVNVRIQLDQKALVHYLTEMEAAEKDTE</sequence>
<accession>A0A4S2MHJ4</accession>
<feature type="compositionally biased region" description="Polar residues" evidence="1">
    <location>
        <begin position="389"/>
        <end position="405"/>
    </location>
</feature>
<proteinExistence type="predicted"/>
<dbReference type="Proteomes" id="UP000298138">
    <property type="component" value="Unassembled WGS sequence"/>
</dbReference>
<name>A0A4S2MHJ4_9PEZI</name>
<dbReference type="EMBL" id="ML220197">
    <property type="protein sequence ID" value="TGZ76213.1"/>
    <property type="molecule type" value="Genomic_DNA"/>
</dbReference>
<keyword evidence="3" id="KW-1185">Reference proteome</keyword>
<feature type="region of interest" description="Disordered" evidence="1">
    <location>
        <begin position="337"/>
        <end position="356"/>
    </location>
</feature>
<protein>
    <submittedName>
        <fullName evidence="2">Uncharacterized protein</fullName>
    </submittedName>
</protein>
<gene>
    <name evidence="2" type="ORF">EX30DRAFT_345079</name>
</gene>
<organism evidence="2 3">
    <name type="scientific">Ascodesmis nigricans</name>
    <dbReference type="NCBI Taxonomy" id="341454"/>
    <lineage>
        <taxon>Eukaryota</taxon>
        <taxon>Fungi</taxon>
        <taxon>Dikarya</taxon>
        <taxon>Ascomycota</taxon>
        <taxon>Pezizomycotina</taxon>
        <taxon>Pezizomycetes</taxon>
        <taxon>Pezizales</taxon>
        <taxon>Ascodesmidaceae</taxon>
        <taxon>Ascodesmis</taxon>
    </lineage>
</organism>
<evidence type="ECO:0000256" key="1">
    <source>
        <dbReference type="SAM" id="MobiDB-lite"/>
    </source>
</evidence>
<evidence type="ECO:0000313" key="3">
    <source>
        <dbReference type="Proteomes" id="UP000298138"/>
    </source>
</evidence>
<reference evidence="2 3" key="1">
    <citation type="submission" date="2019-04" db="EMBL/GenBank/DDBJ databases">
        <title>Comparative genomics and transcriptomics to analyze fruiting body development in filamentous ascomycetes.</title>
        <authorList>
            <consortium name="DOE Joint Genome Institute"/>
            <person name="Lutkenhaus R."/>
            <person name="Traeger S."/>
            <person name="Breuer J."/>
            <person name="Kuo A."/>
            <person name="Lipzen A."/>
            <person name="Pangilinan J."/>
            <person name="Dilworth D."/>
            <person name="Sandor L."/>
            <person name="Poggeler S."/>
            <person name="Barry K."/>
            <person name="Grigoriev I.V."/>
            <person name="Nowrousian M."/>
        </authorList>
    </citation>
    <scope>NUCLEOTIDE SEQUENCE [LARGE SCALE GENOMIC DNA]</scope>
    <source>
        <strain evidence="2 3">CBS 389.68</strain>
    </source>
</reference>
<feature type="compositionally biased region" description="Acidic residues" evidence="1">
    <location>
        <begin position="413"/>
        <end position="429"/>
    </location>
</feature>
<evidence type="ECO:0000313" key="2">
    <source>
        <dbReference type="EMBL" id="TGZ76213.1"/>
    </source>
</evidence>
<dbReference type="InParanoid" id="A0A4S2MHJ4"/>